<evidence type="ECO:0000313" key="3">
    <source>
        <dbReference type="Proteomes" id="UP000317165"/>
    </source>
</evidence>
<dbReference type="InterPro" id="IPR008538">
    <property type="entry name" value="Uma2"/>
</dbReference>
<dbReference type="Proteomes" id="UP000317165">
    <property type="component" value="Unassembled WGS sequence"/>
</dbReference>
<gene>
    <name evidence="2" type="ORF">EWV53_09725</name>
</gene>
<dbReference type="PANTHER" id="PTHR47152:SF2">
    <property type="entry name" value="SLR2084 PROTEIN"/>
    <property type="match status" value="1"/>
</dbReference>
<protein>
    <submittedName>
        <fullName evidence="2">Uma2 family endonuclease</fullName>
    </submittedName>
</protein>
<feature type="domain" description="Putative restriction endonuclease" evidence="1">
    <location>
        <begin position="20"/>
        <end position="175"/>
    </location>
</feature>
<accession>A0A552Q0Z4</accession>
<keyword evidence="2" id="KW-0378">Hydrolase</keyword>
<evidence type="ECO:0000313" key="2">
    <source>
        <dbReference type="EMBL" id="TRV62885.1"/>
    </source>
</evidence>
<organism evidence="2 3">
    <name type="scientific">Microcystis panniformis Mp_MB_F_20051200_S9</name>
    <dbReference type="NCBI Taxonomy" id="2486223"/>
    <lineage>
        <taxon>Bacteria</taxon>
        <taxon>Bacillati</taxon>
        <taxon>Cyanobacteriota</taxon>
        <taxon>Cyanophyceae</taxon>
        <taxon>Oscillatoriophycideae</taxon>
        <taxon>Chroococcales</taxon>
        <taxon>Microcystaceae</taxon>
        <taxon>Microcystis</taxon>
    </lineage>
</organism>
<dbReference type="Gene3D" id="3.90.1570.10">
    <property type="entry name" value="tt1808, chain A"/>
    <property type="match status" value="1"/>
</dbReference>
<dbReference type="SUPFAM" id="SSF52980">
    <property type="entry name" value="Restriction endonuclease-like"/>
    <property type="match status" value="1"/>
</dbReference>
<dbReference type="PANTHER" id="PTHR47152">
    <property type="entry name" value="SLR2084 PROTEIN-RELATED"/>
    <property type="match status" value="1"/>
</dbReference>
<reference evidence="2 3" key="1">
    <citation type="submission" date="2019-01" db="EMBL/GenBank/DDBJ databases">
        <title>Coherence of Microcystis species and biogeography revealed through population genomics.</title>
        <authorList>
            <person name="Perez-Carrascal O.M."/>
            <person name="Terrat Y."/>
            <person name="Giani A."/>
            <person name="Fortin N."/>
            <person name="Tromas N."/>
            <person name="Shapiro B.J."/>
        </authorList>
    </citation>
    <scope>NUCLEOTIDE SEQUENCE [LARGE SCALE GENOMIC DNA]</scope>
    <source>
        <strain evidence="2">Mp_MB_F_20051200_S9</strain>
    </source>
</reference>
<dbReference type="AlphaFoldDB" id="A0A552Q0Z4"/>
<dbReference type="Pfam" id="PF05685">
    <property type="entry name" value="Uma2"/>
    <property type="match status" value="1"/>
</dbReference>
<sequence length="215" mass="25097">MKTITKSPAENYLILHPISWQTFRRICEELSQNPSKRLAYNQGYLQIMSPLMEQENNNWFISRLIFIMAEEWDLNIKSVGSLTLKRDDIQKGIEPDACFYLKNEPEVRNKLAIDLNQGDKPPDLAIEIDITSGSLDKFPIYAALGVPEIWRYDGNNLRFYGLNQKTNSYEEITQSLAFPFLNITLIPQWLEQRLIIGETATLKQVRQWIKEQIKE</sequence>
<dbReference type="GO" id="GO:0004519">
    <property type="term" value="F:endonuclease activity"/>
    <property type="evidence" value="ECO:0007669"/>
    <property type="project" value="UniProtKB-KW"/>
</dbReference>
<comment type="caution">
    <text evidence="2">The sequence shown here is derived from an EMBL/GenBank/DDBJ whole genome shotgun (WGS) entry which is preliminary data.</text>
</comment>
<evidence type="ECO:0000259" key="1">
    <source>
        <dbReference type="Pfam" id="PF05685"/>
    </source>
</evidence>
<dbReference type="EMBL" id="SFAC01000118">
    <property type="protein sequence ID" value="TRV62885.1"/>
    <property type="molecule type" value="Genomic_DNA"/>
</dbReference>
<keyword evidence="2" id="KW-0255">Endonuclease</keyword>
<name>A0A552Q0Z4_9CHRO</name>
<proteinExistence type="predicted"/>
<dbReference type="InterPro" id="IPR011335">
    <property type="entry name" value="Restrct_endonuc-II-like"/>
</dbReference>
<keyword evidence="2" id="KW-0540">Nuclease</keyword>
<dbReference type="InterPro" id="IPR012296">
    <property type="entry name" value="Nuclease_put_TT1808"/>
</dbReference>
<dbReference type="CDD" id="cd06260">
    <property type="entry name" value="DUF820-like"/>
    <property type="match status" value="1"/>
</dbReference>